<dbReference type="EMBL" id="JAEHOE010000062">
    <property type="protein sequence ID" value="KAG2490375.1"/>
    <property type="molecule type" value="Genomic_DNA"/>
</dbReference>
<sequence>MSATAGTVEHAAAKGATAGSHAHSAPRLFPAVPEVGCVSAPAAAPTTPSGGPDPHCLDLGNVIALEHVNLEVPDLEVARLFYAEGLGLTADPGTTGQQRGGAHVVWYNCGRQQFHIARGPAPQRLPPGSVIGLVLPDVAGVAQRLEAVKQTLGDVSITYARGDTLEAVDPYGNTFSVHTSLPYFPGRAGVAYVQLPCFKGTAAAIASFYAQRMGARARVSEAGGSSGRSTTGGTMRAEVWLGPGSKLVFVEQPQLGAPTEEAVAALFDGWHVAIYVADFSRTYEAVHHPGRPPFNEHPYRDHYHSLSDAIHNRQFRFQDITAPLEKLPEGAEAYGGPAYGNEALVYRISHEVRALAHPLYGRPLYNREGGFA</sequence>
<dbReference type="PROSITE" id="PS00934">
    <property type="entry name" value="GLYOXALASE_I_1"/>
    <property type="match status" value="1"/>
</dbReference>
<dbReference type="GO" id="GO:0046872">
    <property type="term" value="F:metal ion binding"/>
    <property type="evidence" value="ECO:0007669"/>
    <property type="project" value="UniProtKB-KW"/>
</dbReference>
<feature type="region of interest" description="Disordered" evidence="2">
    <location>
        <begin position="1"/>
        <end position="24"/>
    </location>
</feature>
<keyword evidence="1" id="KW-0479">Metal-binding</keyword>
<feature type="compositionally biased region" description="Low complexity" evidence="2">
    <location>
        <begin position="13"/>
        <end position="24"/>
    </location>
</feature>
<dbReference type="InterPro" id="IPR037523">
    <property type="entry name" value="VOC_core"/>
</dbReference>
<name>A0A836BVF0_9CHLO</name>
<gene>
    <name evidence="4" type="ORF">HYH03_011177</name>
</gene>
<reference evidence="4" key="1">
    <citation type="journal article" date="2020" name="bioRxiv">
        <title>Comparative genomics of Chlamydomonas.</title>
        <authorList>
            <person name="Craig R.J."/>
            <person name="Hasan A.R."/>
            <person name="Ness R.W."/>
            <person name="Keightley P.D."/>
        </authorList>
    </citation>
    <scope>NUCLEOTIDE SEQUENCE</scope>
    <source>
        <strain evidence="4">CCAP 11/70</strain>
    </source>
</reference>
<dbReference type="InterPro" id="IPR029068">
    <property type="entry name" value="Glyas_Bleomycin-R_OHBP_Dase"/>
</dbReference>
<evidence type="ECO:0000313" key="5">
    <source>
        <dbReference type="Proteomes" id="UP000612055"/>
    </source>
</evidence>
<proteinExistence type="predicted"/>
<dbReference type="Gene3D" id="3.10.180.10">
    <property type="entry name" value="2,3-Dihydroxybiphenyl 1,2-Dioxygenase, domain 1"/>
    <property type="match status" value="1"/>
</dbReference>
<dbReference type="GO" id="GO:0004462">
    <property type="term" value="F:lactoylglutathione lyase activity"/>
    <property type="evidence" value="ECO:0007669"/>
    <property type="project" value="InterPro"/>
</dbReference>
<evidence type="ECO:0000256" key="1">
    <source>
        <dbReference type="ARBA" id="ARBA00022723"/>
    </source>
</evidence>
<feature type="domain" description="VOC" evidence="3">
    <location>
        <begin position="64"/>
        <end position="180"/>
    </location>
</feature>
<evidence type="ECO:0000313" key="4">
    <source>
        <dbReference type="EMBL" id="KAG2490375.1"/>
    </source>
</evidence>
<dbReference type="InterPro" id="IPR018146">
    <property type="entry name" value="Glyoxalase_1_CS"/>
</dbReference>
<accession>A0A836BVF0</accession>
<comment type="caution">
    <text evidence="4">The sequence shown here is derived from an EMBL/GenBank/DDBJ whole genome shotgun (WGS) entry which is preliminary data.</text>
</comment>
<protein>
    <recommendedName>
        <fullName evidence="3">VOC domain-containing protein</fullName>
    </recommendedName>
</protein>
<dbReference type="PANTHER" id="PTHR40280">
    <property type="entry name" value="BLR6907 PROTEIN"/>
    <property type="match status" value="1"/>
</dbReference>
<dbReference type="PROSITE" id="PS51819">
    <property type="entry name" value="VOC"/>
    <property type="match status" value="1"/>
</dbReference>
<organism evidence="4 5">
    <name type="scientific">Edaphochlamys debaryana</name>
    <dbReference type="NCBI Taxonomy" id="47281"/>
    <lineage>
        <taxon>Eukaryota</taxon>
        <taxon>Viridiplantae</taxon>
        <taxon>Chlorophyta</taxon>
        <taxon>core chlorophytes</taxon>
        <taxon>Chlorophyceae</taxon>
        <taxon>CS clade</taxon>
        <taxon>Chlamydomonadales</taxon>
        <taxon>Chlamydomonadales incertae sedis</taxon>
        <taxon>Edaphochlamys</taxon>
    </lineage>
</organism>
<dbReference type="PANTHER" id="PTHR40280:SF1">
    <property type="entry name" value="VOC DOMAIN-CONTAINING PROTEIN"/>
    <property type="match status" value="1"/>
</dbReference>
<evidence type="ECO:0000259" key="3">
    <source>
        <dbReference type="PROSITE" id="PS51819"/>
    </source>
</evidence>
<keyword evidence="5" id="KW-1185">Reference proteome</keyword>
<dbReference type="Proteomes" id="UP000612055">
    <property type="component" value="Unassembled WGS sequence"/>
</dbReference>
<dbReference type="AlphaFoldDB" id="A0A836BVF0"/>
<evidence type="ECO:0000256" key="2">
    <source>
        <dbReference type="SAM" id="MobiDB-lite"/>
    </source>
</evidence>
<dbReference type="OrthoDB" id="410751at2759"/>
<dbReference type="SUPFAM" id="SSF54593">
    <property type="entry name" value="Glyoxalase/Bleomycin resistance protein/Dihydroxybiphenyl dioxygenase"/>
    <property type="match status" value="1"/>
</dbReference>